<dbReference type="AlphaFoldDB" id="A0A507BE02"/>
<proteinExistence type="predicted"/>
<dbReference type="EMBL" id="SKBQ01000024">
    <property type="protein sequence ID" value="TPX15008.1"/>
    <property type="molecule type" value="Genomic_DNA"/>
</dbReference>
<sequence length="203" mass="22813">MAAAFETQRDFRSAHKDFKRAKDSHVKWSYGTRPPAGVRLDIITQQPLNGTEGQLSKARPLQKYSDISHPSPREKPRHNMVKTSRGNFDLPSGLVRVKQSVREELEHGTQSDPIESSREFPTQDEFLYNFDKAGSPATGLSLDVFVRSNPRAMEKLVEKEYEVLDANGDALKGKKARQTLRQKAASDPGVEKSTLEEDGFELV</sequence>
<protein>
    <submittedName>
        <fullName evidence="2">Uncharacterized protein</fullName>
    </submittedName>
</protein>
<comment type="caution">
    <text evidence="2">The sequence shown here is derived from an EMBL/GenBank/DDBJ whole genome shotgun (WGS) entry which is preliminary data.</text>
</comment>
<evidence type="ECO:0000313" key="2">
    <source>
        <dbReference type="EMBL" id="TPX15008.1"/>
    </source>
</evidence>
<dbReference type="GeneID" id="41972285"/>
<accession>A0A507BE02</accession>
<feature type="region of interest" description="Disordered" evidence="1">
    <location>
        <begin position="49"/>
        <end position="89"/>
    </location>
</feature>
<dbReference type="RefSeq" id="XP_030996719.1">
    <property type="nucleotide sequence ID" value="XM_031139293.1"/>
</dbReference>
<name>A0A507BE02_9PEZI</name>
<feature type="compositionally biased region" description="Basic and acidic residues" evidence="1">
    <location>
        <begin position="7"/>
        <end position="26"/>
    </location>
</feature>
<feature type="region of interest" description="Disordered" evidence="1">
    <location>
        <begin position="172"/>
        <end position="203"/>
    </location>
</feature>
<organism evidence="2 3">
    <name type="scientific">Thyridium curvatum</name>
    <dbReference type="NCBI Taxonomy" id="1093900"/>
    <lineage>
        <taxon>Eukaryota</taxon>
        <taxon>Fungi</taxon>
        <taxon>Dikarya</taxon>
        <taxon>Ascomycota</taxon>
        <taxon>Pezizomycotina</taxon>
        <taxon>Sordariomycetes</taxon>
        <taxon>Sordariomycetidae</taxon>
        <taxon>Thyridiales</taxon>
        <taxon>Thyridiaceae</taxon>
        <taxon>Thyridium</taxon>
    </lineage>
</organism>
<gene>
    <name evidence="2" type="ORF">E0L32_004838</name>
</gene>
<evidence type="ECO:0000313" key="3">
    <source>
        <dbReference type="Proteomes" id="UP000319257"/>
    </source>
</evidence>
<dbReference type="OrthoDB" id="5153521at2759"/>
<dbReference type="Proteomes" id="UP000319257">
    <property type="component" value="Unassembled WGS sequence"/>
</dbReference>
<feature type="region of interest" description="Disordered" evidence="1">
    <location>
        <begin position="1"/>
        <end position="31"/>
    </location>
</feature>
<keyword evidence="3" id="KW-1185">Reference proteome</keyword>
<dbReference type="InParanoid" id="A0A507BE02"/>
<evidence type="ECO:0000256" key="1">
    <source>
        <dbReference type="SAM" id="MobiDB-lite"/>
    </source>
</evidence>
<reference evidence="2 3" key="1">
    <citation type="submission" date="2019-06" db="EMBL/GenBank/DDBJ databases">
        <title>Draft genome sequence of the filamentous fungus Phialemoniopsis curvata isolated from diesel fuel.</title>
        <authorList>
            <person name="Varaljay V.A."/>
            <person name="Lyon W.J."/>
            <person name="Crouch A.L."/>
            <person name="Drake C.E."/>
            <person name="Hollomon J.M."/>
            <person name="Nadeau L.J."/>
            <person name="Nunn H.S."/>
            <person name="Stevenson B.S."/>
            <person name="Bojanowski C.L."/>
            <person name="Crookes-Goodson W.J."/>
        </authorList>
    </citation>
    <scope>NUCLEOTIDE SEQUENCE [LARGE SCALE GENOMIC DNA]</scope>
    <source>
        <strain evidence="2 3">D216</strain>
    </source>
</reference>